<dbReference type="EMBL" id="CAJEUB010000044">
    <property type="protein sequence ID" value="CAD1847299.1"/>
    <property type="molecule type" value="Genomic_DNA"/>
</dbReference>
<name>A0A6V7QVV9_ANACO</name>
<evidence type="ECO:0008006" key="3">
    <source>
        <dbReference type="Google" id="ProtNLM"/>
    </source>
</evidence>
<dbReference type="AlphaFoldDB" id="A0A6V7QVV9"/>
<reference evidence="2" key="1">
    <citation type="submission" date="2020-07" db="EMBL/GenBank/DDBJ databases">
        <authorList>
            <person name="Lin J."/>
        </authorList>
    </citation>
    <scope>NUCLEOTIDE SEQUENCE</scope>
</reference>
<feature type="region of interest" description="Disordered" evidence="1">
    <location>
        <begin position="1"/>
        <end position="36"/>
    </location>
</feature>
<sequence>MRKGGGRVSLSPDAEEKPTVSLTLLKTNSKRAGGDANKVPRGFGCRLLRTARCSAVKFFRRVRANMARALKMVSARGPFYGPSSSTSLHKFVPPVDAHQSEAIEECIKFINSSSRKYD</sequence>
<accession>A0A6V7QVV9</accession>
<evidence type="ECO:0000313" key="2">
    <source>
        <dbReference type="EMBL" id="CAD1847299.1"/>
    </source>
</evidence>
<protein>
    <recommendedName>
        <fullName evidence="3">Josephin-like protein</fullName>
    </recommendedName>
</protein>
<dbReference type="PANTHER" id="PTHR34355:SF1">
    <property type="entry name" value="JOSEPHIN-LIKE PROTEIN"/>
    <property type="match status" value="1"/>
</dbReference>
<evidence type="ECO:0000256" key="1">
    <source>
        <dbReference type="SAM" id="MobiDB-lite"/>
    </source>
</evidence>
<gene>
    <name evidence="2" type="ORF">CB5_LOCUS30510</name>
</gene>
<proteinExistence type="predicted"/>
<organism evidence="2">
    <name type="scientific">Ananas comosus var. bracteatus</name>
    <name type="common">red pineapple</name>
    <dbReference type="NCBI Taxonomy" id="296719"/>
    <lineage>
        <taxon>Eukaryota</taxon>
        <taxon>Viridiplantae</taxon>
        <taxon>Streptophyta</taxon>
        <taxon>Embryophyta</taxon>
        <taxon>Tracheophyta</taxon>
        <taxon>Spermatophyta</taxon>
        <taxon>Magnoliopsida</taxon>
        <taxon>Liliopsida</taxon>
        <taxon>Poales</taxon>
        <taxon>Bromeliaceae</taxon>
        <taxon>Bromelioideae</taxon>
        <taxon>Ananas</taxon>
    </lineage>
</organism>
<dbReference type="PANTHER" id="PTHR34355">
    <property type="entry name" value="JOSEPHIN-LIKE PROTEIN"/>
    <property type="match status" value="1"/>
</dbReference>